<evidence type="ECO:0000313" key="1">
    <source>
        <dbReference type="EMBL" id="HIR92955.1"/>
    </source>
</evidence>
<gene>
    <name evidence="1" type="ORF">IAB98_06015</name>
</gene>
<dbReference type="AlphaFoldDB" id="A0A9D1EJ81"/>
<comment type="caution">
    <text evidence="1">The sequence shown here is derived from an EMBL/GenBank/DDBJ whole genome shotgun (WGS) entry which is preliminary data.</text>
</comment>
<dbReference type="Proteomes" id="UP000886841">
    <property type="component" value="Unassembled WGS sequence"/>
</dbReference>
<name>A0A9D1EJ81_9FIRM</name>
<reference evidence="1" key="1">
    <citation type="submission" date="2020-10" db="EMBL/GenBank/DDBJ databases">
        <authorList>
            <person name="Gilroy R."/>
        </authorList>
    </citation>
    <scope>NUCLEOTIDE SEQUENCE</scope>
    <source>
        <strain evidence="1">ChiSxjej1B13-7041</strain>
    </source>
</reference>
<organism evidence="1 2">
    <name type="scientific">Candidatus Egerieimonas intestinavium</name>
    <dbReference type="NCBI Taxonomy" id="2840777"/>
    <lineage>
        <taxon>Bacteria</taxon>
        <taxon>Bacillati</taxon>
        <taxon>Bacillota</taxon>
        <taxon>Clostridia</taxon>
        <taxon>Lachnospirales</taxon>
        <taxon>Lachnospiraceae</taxon>
        <taxon>Lachnospiraceae incertae sedis</taxon>
        <taxon>Candidatus Egerieimonas</taxon>
    </lineage>
</organism>
<sequence length="56" mass="6548">MYQIDDVPADNEELTKRMHNVLSQPEIDAIILNAKNDHMKWLKDHKQRGGAVFLYP</sequence>
<accession>A0A9D1EJ81</accession>
<proteinExistence type="predicted"/>
<evidence type="ECO:0000313" key="2">
    <source>
        <dbReference type="Proteomes" id="UP000886841"/>
    </source>
</evidence>
<dbReference type="EMBL" id="DVHU01000056">
    <property type="protein sequence ID" value="HIR92955.1"/>
    <property type="molecule type" value="Genomic_DNA"/>
</dbReference>
<protein>
    <submittedName>
        <fullName evidence="1">Uncharacterized protein</fullName>
    </submittedName>
</protein>
<reference evidence="1" key="2">
    <citation type="journal article" date="2021" name="PeerJ">
        <title>Extensive microbial diversity within the chicken gut microbiome revealed by metagenomics and culture.</title>
        <authorList>
            <person name="Gilroy R."/>
            <person name="Ravi A."/>
            <person name="Getino M."/>
            <person name="Pursley I."/>
            <person name="Horton D.L."/>
            <person name="Alikhan N.F."/>
            <person name="Baker D."/>
            <person name="Gharbi K."/>
            <person name="Hall N."/>
            <person name="Watson M."/>
            <person name="Adriaenssens E.M."/>
            <person name="Foster-Nyarko E."/>
            <person name="Jarju S."/>
            <person name="Secka A."/>
            <person name="Antonio M."/>
            <person name="Oren A."/>
            <person name="Chaudhuri R.R."/>
            <person name="La Ragione R."/>
            <person name="Hildebrand F."/>
            <person name="Pallen M.J."/>
        </authorList>
    </citation>
    <scope>NUCLEOTIDE SEQUENCE</scope>
    <source>
        <strain evidence="1">ChiSxjej1B13-7041</strain>
    </source>
</reference>